<dbReference type="InterPro" id="IPR017871">
    <property type="entry name" value="ABC_transporter-like_CS"/>
</dbReference>
<reference evidence="6 7" key="1">
    <citation type="submission" date="2018-05" db="EMBL/GenBank/DDBJ databases">
        <title>Genomic Encyclopedia of Type Strains, Phase IV (KMG-IV): sequencing the most valuable type-strain genomes for metagenomic binning, comparative biology and taxonomic classification.</title>
        <authorList>
            <person name="Goeker M."/>
        </authorList>
    </citation>
    <scope>NUCLEOTIDE SEQUENCE [LARGE SCALE GENOMIC DNA]</scope>
    <source>
        <strain evidence="6 7">JC118</strain>
    </source>
</reference>
<keyword evidence="2" id="KW-0547">Nucleotide-binding</keyword>
<dbReference type="InterPro" id="IPR013611">
    <property type="entry name" value="Transp-assoc_OB_typ2"/>
</dbReference>
<evidence type="ECO:0000256" key="3">
    <source>
        <dbReference type="ARBA" id="ARBA00022840"/>
    </source>
</evidence>
<dbReference type="Gene3D" id="3.40.50.300">
    <property type="entry name" value="P-loop containing nucleotide triphosphate hydrolases"/>
    <property type="match status" value="1"/>
</dbReference>
<dbReference type="EMBL" id="QJKH01000015">
    <property type="protein sequence ID" value="PXX76062.1"/>
    <property type="molecule type" value="Genomic_DNA"/>
</dbReference>
<dbReference type="RefSeq" id="WP_022939367.1">
    <property type="nucleotide sequence ID" value="NZ_CABKRQ010000009.1"/>
</dbReference>
<sequence length="319" mass="36386">MEIRISNLSKSFGSKQVLKNLSLTIKDQQFTTILGPSGCGKTTLLRILAGLEKPDAGEIYFDEQCVYSSIRKLWVPAEKRHLGFVFQDFALWPHMSVFENVAFGLRAQHKTQNLSEDVLSALKTVQLEGYEQRYPHELSGGQQQRVAFARAMVINPDCILFDEPLSALDALLRESMRFEIRRIVSERKITSIFVTHDQLEAMSMSDEIIVMNDGEIAQQDTPENLYNHPQNHFVANFIGKSNWLSNTDMIRPEKLSIDAGGRLEMKVAACQFMGSSYEVLLEHGDQPWILLSDYKMNINEMIRLNLNENAIIQLRGEEQ</sequence>
<dbReference type="OrthoDB" id="9790614at2"/>
<dbReference type="GO" id="GO:0015418">
    <property type="term" value="F:ABC-type quaternary ammonium compound transporting activity"/>
    <property type="evidence" value="ECO:0007669"/>
    <property type="project" value="UniProtKB-EC"/>
</dbReference>
<dbReference type="GO" id="GO:0043190">
    <property type="term" value="C:ATP-binding cassette (ABC) transporter complex"/>
    <property type="evidence" value="ECO:0007669"/>
    <property type="project" value="InterPro"/>
</dbReference>
<keyword evidence="7" id="KW-1185">Reference proteome</keyword>
<dbReference type="InterPro" id="IPR003593">
    <property type="entry name" value="AAA+_ATPase"/>
</dbReference>
<feature type="domain" description="ABC transporter" evidence="5">
    <location>
        <begin position="3"/>
        <end position="238"/>
    </location>
</feature>
<dbReference type="SUPFAM" id="SSF52540">
    <property type="entry name" value="P-loop containing nucleoside triphosphate hydrolases"/>
    <property type="match status" value="1"/>
</dbReference>
<dbReference type="SMART" id="SM00382">
    <property type="entry name" value="AAA"/>
    <property type="match status" value="1"/>
</dbReference>
<evidence type="ECO:0000259" key="5">
    <source>
        <dbReference type="PROSITE" id="PS50893"/>
    </source>
</evidence>
<dbReference type="FunFam" id="3.40.50.300:FF:000425">
    <property type="entry name" value="Probable ABC transporter, ATP-binding subunit"/>
    <property type="match status" value="1"/>
</dbReference>
<dbReference type="InterPro" id="IPR008995">
    <property type="entry name" value="Mo/tungstate-bd_C_term_dom"/>
</dbReference>
<dbReference type="AlphaFoldDB" id="A0A318KTP7"/>
<dbReference type="Pfam" id="PF08402">
    <property type="entry name" value="TOBE_2"/>
    <property type="match status" value="1"/>
</dbReference>
<evidence type="ECO:0000256" key="2">
    <source>
        <dbReference type="ARBA" id="ARBA00022741"/>
    </source>
</evidence>
<dbReference type="STRING" id="1034346.GCA_000313565_03091"/>
<dbReference type="GO" id="GO:0016887">
    <property type="term" value="F:ATP hydrolysis activity"/>
    <property type="evidence" value="ECO:0007669"/>
    <property type="project" value="InterPro"/>
</dbReference>
<dbReference type="PROSITE" id="PS00211">
    <property type="entry name" value="ABC_TRANSPORTER_1"/>
    <property type="match status" value="1"/>
</dbReference>
<accession>A0A318KTP7</accession>
<keyword evidence="1" id="KW-0813">Transport</keyword>
<dbReference type="SUPFAM" id="SSF50331">
    <property type="entry name" value="MOP-like"/>
    <property type="match status" value="1"/>
</dbReference>
<dbReference type="Pfam" id="PF00005">
    <property type="entry name" value="ABC_tran"/>
    <property type="match status" value="1"/>
</dbReference>
<dbReference type="GeneID" id="94441824"/>
<comment type="caution">
    <text evidence="6">The sequence shown here is derived from an EMBL/GenBank/DDBJ whole genome shotgun (WGS) entry which is preliminary data.</text>
</comment>
<dbReference type="PANTHER" id="PTHR42781">
    <property type="entry name" value="SPERMIDINE/PUTRESCINE IMPORT ATP-BINDING PROTEIN POTA"/>
    <property type="match status" value="1"/>
</dbReference>
<organism evidence="6 7">
    <name type="scientific">Dielma fastidiosa</name>
    <dbReference type="NCBI Taxonomy" id="1034346"/>
    <lineage>
        <taxon>Bacteria</taxon>
        <taxon>Bacillati</taxon>
        <taxon>Bacillota</taxon>
        <taxon>Erysipelotrichia</taxon>
        <taxon>Erysipelotrichales</taxon>
        <taxon>Erysipelotrichaceae</taxon>
        <taxon>Dielma</taxon>
    </lineage>
</organism>
<evidence type="ECO:0000256" key="1">
    <source>
        <dbReference type="ARBA" id="ARBA00022448"/>
    </source>
</evidence>
<evidence type="ECO:0000256" key="4">
    <source>
        <dbReference type="ARBA" id="ARBA00066388"/>
    </source>
</evidence>
<dbReference type="InterPro" id="IPR003439">
    <property type="entry name" value="ABC_transporter-like_ATP-bd"/>
</dbReference>
<proteinExistence type="predicted"/>
<protein>
    <recommendedName>
        <fullName evidence="4">ABC-type quaternary amine transporter</fullName>
        <ecNumber evidence="4">7.6.2.9</ecNumber>
    </recommendedName>
</protein>
<keyword evidence="3 6" id="KW-0067">ATP-binding</keyword>
<gene>
    <name evidence="6" type="ORF">DES51_11539</name>
</gene>
<evidence type="ECO:0000313" key="7">
    <source>
        <dbReference type="Proteomes" id="UP000247612"/>
    </source>
</evidence>
<dbReference type="GO" id="GO:0005524">
    <property type="term" value="F:ATP binding"/>
    <property type="evidence" value="ECO:0007669"/>
    <property type="project" value="UniProtKB-KW"/>
</dbReference>
<dbReference type="PROSITE" id="PS50893">
    <property type="entry name" value="ABC_TRANSPORTER_2"/>
    <property type="match status" value="1"/>
</dbReference>
<dbReference type="Proteomes" id="UP000247612">
    <property type="component" value="Unassembled WGS sequence"/>
</dbReference>
<dbReference type="InterPro" id="IPR050093">
    <property type="entry name" value="ABC_SmlMolc_Importer"/>
</dbReference>
<dbReference type="InterPro" id="IPR027417">
    <property type="entry name" value="P-loop_NTPase"/>
</dbReference>
<dbReference type="PANTHER" id="PTHR42781:SF4">
    <property type="entry name" value="SPERMIDINE_PUTRESCINE IMPORT ATP-BINDING PROTEIN POTA"/>
    <property type="match status" value="1"/>
</dbReference>
<dbReference type="EC" id="7.6.2.9" evidence="4"/>
<evidence type="ECO:0000313" key="6">
    <source>
        <dbReference type="EMBL" id="PXX76062.1"/>
    </source>
</evidence>
<name>A0A318KTP7_9FIRM</name>